<protein>
    <recommendedName>
        <fullName evidence="5">Ketosamine-3-kinase</fullName>
    </recommendedName>
</protein>
<proteinExistence type="inferred from homology"/>
<evidence type="ECO:0000256" key="1">
    <source>
        <dbReference type="ARBA" id="ARBA00009460"/>
    </source>
</evidence>
<dbReference type="GO" id="GO:0016301">
    <property type="term" value="F:kinase activity"/>
    <property type="evidence" value="ECO:0007669"/>
    <property type="project" value="UniProtKB-UniRule"/>
</dbReference>
<keyword evidence="4" id="KW-1185">Reference proteome</keyword>
<gene>
    <name evidence="3" type="ORF">SY85_22595</name>
</gene>
<dbReference type="AlphaFoldDB" id="A0A172U0L3"/>
<keyword evidence="2" id="KW-0418">Kinase</keyword>
<dbReference type="Gene3D" id="3.90.1200.10">
    <property type="match status" value="1"/>
</dbReference>
<dbReference type="KEGG" id="fla:SY85_22595"/>
<dbReference type="EMBL" id="CP011390">
    <property type="protein sequence ID" value="ANE52850.1"/>
    <property type="molecule type" value="Genomic_DNA"/>
</dbReference>
<evidence type="ECO:0008006" key="5">
    <source>
        <dbReference type="Google" id="ProtNLM"/>
    </source>
</evidence>
<reference evidence="3 4" key="2">
    <citation type="journal article" date="2016" name="Int. J. Syst. Evol. Microbiol.">
        <title>Flavisolibacter tropicus sp. nov., isolated from tropical soil.</title>
        <authorList>
            <person name="Lee J.J."/>
            <person name="Kang M.S."/>
            <person name="Kim G.S."/>
            <person name="Lee C.S."/>
            <person name="Lim S."/>
            <person name="Lee J."/>
            <person name="Roh S.H."/>
            <person name="Kang H."/>
            <person name="Ha J.M."/>
            <person name="Bae S."/>
            <person name="Jung H.Y."/>
            <person name="Kim M.K."/>
        </authorList>
    </citation>
    <scope>NUCLEOTIDE SEQUENCE [LARGE SCALE GENOMIC DNA]</scope>
    <source>
        <strain evidence="3 4">LCS9</strain>
    </source>
</reference>
<name>A0A172U0L3_9BACT</name>
<comment type="similarity">
    <text evidence="1 2">Belongs to the fructosamine kinase family.</text>
</comment>
<evidence type="ECO:0000313" key="4">
    <source>
        <dbReference type="Proteomes" id="UP000077177"/>
    </source>
</evidence>
<dbReference type="RefSeq" id="WP_066408052.1">
    <property type="nucleotide sequence ID" value="NZ_CP011390.1"/>
</dbReference>
<dbReference type="PIRSF" id="PIRSF006221">
    <property type="entry name" value="Ketosamine-3-kinase"/>
    <property type="match status" value="1"/>
</dbReference>
<dbReference type="SUPFAM" id="SSF56112">
    <property type="entry name" value="Protein kinase-like (PK-like)"/>
    <property type="match status" value="1"/>
</dbReference>
<dbReference type="Pfam" id="PF03881">
    <property type="entry name" value="Fructosamin_kin"/>
    <property type="match status" value="1"/>
</dbReference>
<dbReference type="OrthoDB" id="5291879at2"/>
<dbReference type="InterPro" id="IPR016477">
    <property type="entry name" value="Fructo-/Ketosamine-3-kinase"/>
</dbReference>
<dbReference type="Gene3D" id="3.30.200.20">
    <property type="entry name" value="Phosphorylase Kinase, domain 1"/>
    <property type="match status" value="1"/>
</dbReference>
<dbReference type="Proteomes" id="UP000077177">
    <property type="component" value="Chromosome"/>
</dbReference>
<dbReference type="PANTHER" id="PTHR12149:SF8">
    <property type="entry name" value="PROTEIN-RIBULOSAMINE 3-KINASE"/>
    <property type="match status" value="1"/>
</dbReference>
<dbReference type="STRING" id="1492898.SY85_22595"/>
<dbReference type="PANTHER" id="PTHR12149">
    <property type="entry name" value="FRUCTOSAMINE 3 KINASE-RELATED PROTEIN"/>
    <property type="match status" value="1"/>
</dbReference>
<sequence length="289" mass="32813">MISIDPVIYQQLCQTLSVNKIYLEETSGGSINKTFKLSANNRTLFCKVNSATNFPHLFKTEAAGLQLLNHAGPLRTPKVIGLLETHSFQILLLEWIERSTPNHTFWKSFGEGLAALHSHTQSLLGLETDNFMGSLPQKNKSATDWPTFFIQNRLEPLVQQCHSQQLLTTHHLLSFQKLYTYIPGIFNEQSPALLHGDLWSGNYLCAVDKQPVLIDPATYYGHPSIDLAMTTLFGGFDKAFYEAYHYHTPLPTNYKEQWKVCNLYPLLIHLLLFGKSYLSSIESTLSDFQ</sequence>
<evidence type="ECO:0000313" key="3">
    <source>
        <dbReference type="EMBL" id="ANE52850.1"/>
    </source>
</evidence>
<accession>A0A172U0L3</accession>
<dbReference type="InterPro" id="IPR011009">
    <property type="entry name" value="Kinase-like_dom_sf"/>
</dbReference>
<reference evidence="4" key="1">
    <citation type="submission" date="2015-01" db="EMBL/GenBank/DDBJ databases">
        <title>Flavisolibacter sp./LCS9/ whole genome sequencing.</title>
        <authorList>
            <person name="Kim M.K."/>
            <person name="Srinivasan S."/>
            <person name="Lee J.-J."/>
        </authorList>
    </citation>
    <scope>NUCLEOTIDE SEQUENCE [LARGE SCALE GENOMIC DNA]</scope>
    <source>
        <strain evidence="4">LCS9</strain>
    </source>
</reference>
<keyword evidence="2" id="KW-0808">Transferase</keyword>
<evidence type="ECO:0000256" key="2">
    <source>
        <dbReference type="PIRNR" id="PIRNR006221"/>
    </source>
</evidence>
<organism evidence="3 4">
    <name type="scientific">Flavisolibacter tropicus</name>
    <dbReference type="NCBI Taxonomy" id="1492898"/>
    <lineage>
        <taxon>Bacteria</taxon>
        <taxon>Pseudomonadati</taxon>
        <taxon>Bacteroidota</taxon>
        <taxon>Chitinophagia</taxon>
        <taxon>Chitinophagales</taxon>
        <taxon>Chitinophagaceae</taxon>
        <taxon>Flavisolibacter</taxon>
    </lineage>
</organism>